<keyword evidence="1" id="KW-0805">Transcription regulation</keyword>
<dbReference type="InterPro" id="IPR009057">
    <property type="entry name" value="Homeodomain-like_sf"/>
</dbReference>
<dbReference type="RefSeq" id="WP_189330198.1">
    <property type="nucleotide sequence ID" value="NZ_AP023356.1"/>
</dbReference>
<name>A0ABM7M866_9ACTN</name>
<evidence type="ECO:0000313" key="7">
    <source>
        <dbReference type="Proteomes" id="UP000676967"/>
    </source>
</evidence>
<evidence type="ECO:0000256" key="4">
    <source>
        <dbReference type="PROSITE-ProRule" id="PRU00335"/>
    </source>
</evidence>
<dbReference type="PROSITE" id="PS50977">
    <property type="entry name" value="HTH_TETR_2"/>
    <property type="match status" value="1"/>
</dbReference>
<dbReference type="InterPro" id="IPR001647">
    <property type="entry name" value="HTH_TetR"/>
</dbReference>
<dbReference type="InterPro" id="IPR036271">
    <property type="entry name" value="Tet_transcr_reg_TetR-rel_C_sf"/>
</dbReference>
<proteinExistence type="predicted"/>
<accession>A0ABM7M866</accession>
<sequence length="185" mass="20411">MTGRPRNPAADEAIIRSTLTLAEQLGYRGVSIEAIAAHSGVAKQTIYRRYPSLGEVMLAALASFADQHLPHPDTGSLRDDLYQLLSATFAAQQQVSGELNRGLAAAAIQDATFATRLWERLIESRREVVRTMIGRARERGEVTHPDDDFLVDLVFGPMWYRLLFGREALDDGYARRLAEAVVAAA</sequence>
<evidence type="ECO:0000256" key="3">
    <source>
        <dbReference type="ARBA" id="ARBA00023163"/>
    </source>
</evidence>
<evidence type="ECO:0000313" key="6">
    <source>
        <dbReference type="EMBL" id="BCJ47839.1"/>
    </source>
</evidence>
<dbReference type="EMBL" id="AP023356">
    <property type="protein sequence ID" value="BCJ47839.1"/>
    <property type="molecule type" value="Genomic_DNA"/>
</dbReference>
<protein>
    <submittedName>
        <fullName evidence="6">TetR family transcriptional regulator</fullName>
    </submittedName>
</protein>
<feature type="DNA-binding region" description="H-T-H motif" evidence="4">
    <location>
        <begin position="31"/>
        <end position="50"/>
    </location>
</feature>
<dbReference type="SUPFAM" id="SSF48498">
    <property type="entry name" value="Tetracyclin repressor-like, C-terminal domain"/>
    <property type="match status" value="1"/>
</dbReference>
<evidence type="ECO:0000256" key="1">
    <source>
        <dbReference type="ARBA" id="ARBA00023015"/>
    </source>
</evidence>
<reference evidence="6 7" key="1">
    <citation type="submission" date="2020-08" db="EMBL/GenBank/DDBJ databases">
        <title>Whole genome shotgun sequence of Actinoplanes ianthinogenes NBRC 13996.</title>
        <authorList>
            <person name="Komaki H."/>
            <person name="Tamura T."/>
        </authorList>
    </citation>
    <scope>NUCLEOTIDE SEQUENCE [LARGE SCALE GENOMIC DNA]</scope>
    <source>
        <strain evidence="6 7">NBRC 13996</strain>
    </source>
</reference>
<evidence type="ECO:0000256" key="2">
    <source>
        <dbReference type="ARBA" id="ARBA00023125"/>
    </source>
</evidence>
<organism evidence="6 7">
    <name type="scientific">Actinoplanes ianthinogenes</name>
    <dbReference type="NCBI Taxonomy" id="122358"/>
    <lineage>
        <taxon>Bacteria</taxon>
        <taxon>Bacillati</taxon>
        <taxon>Actinomycetota</taxon>
        <taxon>Actinomycetes</taxon>
        <taxon>Micromonosporales</taxon>
        <taxon>Micromonosporaceae</taxon>
        <taxon>Actinoplanes</taxon>
    </lineage>
</organism>
<dbReference type="InterPro" id="IPR011075">
    <property type="entry name" value="TetR_C"/>
</dbReference>
<dbReference type="SUPFAM" id="SSF46689">
    <property type="entry name" value="Homeodomain-like"/>
    <property type="match status" value="1"/>
</dbReference>
<dbReference type="InterPro" id="IPR050109">
    <property type="entry name" value="HTH-type_TetR-like_transc_reg"/>
</dbReference>
<evidence type="ECO:0000259" key="5">
    <source>
        <dbReference type="PROSITE" id="PS50977"/>
    </source>
</evidence>
<keyword evidence="2 4" id="KW-0238">DNA-binding</keyword>
<dbReference type="Pfam" id="PF16859">
    <property type="entry name" value="TetR_C_11"/>
    <property type="match status" value="1"/>
</dbReference>
<dbReference type="Gene3D" id="1.10.357.10">
    <property type="entry name" value="Tetracycline Repressor, domain 2"/>
    <property type="match status" value="1"/>
</dbReference>
<keyword evidence="3" id="KW-0804">Transcription</keyword>
<keyword evidence="7" id="KW-1185">Reference proteome</keyword>
<feature type="domain" description="HTH tetR-type" evidence="5">
    <location>
        <begin position="8"/>
        <end position="68"/>
    </location>
</feature>
<dbReference type="Proteomes" id="UP000676967">
    <property type="component" value="Chromosome"/>
</dbReference>
<dbReference type="Pfam" id="PF00440">
    <property type="entry name" value="TetR_N"/>
    <property type="match status" value="1"/>
</dbReference>
<gene>
    <name evidence="6" type="ORF">Aiant_84960</name>
</gene>
<dbReference type="PANTHER" id="PTHR30055:SF148">
    <property type="entry name" value="TETR-FAMILY TRANSCRIPTIONAL REGULATOR"/>
    <property type="match status" value="1"/>
</dbReference>
<dbReference type="Gene3D" id="1.10.10.60">
    <property type="entry name" value="Homeodomain-like"/>
    <property type="match status" value="1"/>
</dbReference>
<dbReference type="PANTHER" id="PTHR30055">
    <property type="entry name" value="HTH-TYPE TRANSCRIPTIONAL REGULATOR RUTR"/>
    <property type="match status" value="1"/>
</dbReference>